<dbReference type="Gene3D" id="2.60.40.10">
    <property type="entry name" value="Immunoglobulins"/>
    <property type="match status" value="1"/>
</dbReference>
<keyword evidence="6" id="KW-1185">Reference proteome</keyword>
<dbReference type="EMBL" id="JAEACQ010000228">
    <property type="protein sequence ID" value="MBL7629413.1"/>
    <property type="molecule type" value="Genomic_DNA"/>
</dbReference>
<dbReference type="PROSITE" id="PS50853">
    <property type="entry name" value="FN3"/>
    <property type="match status" value="1"/>
</dbReference>
<evidence type="ECO:0000313" key="5">
    <source>
        <dbReference type="EMBL" id="MBL7629413.1"/>
    </source>
</evidence>
<evidence type="ECO:0000313" key="6">
    <source>
        <dbReference type="Proteomes" id="UP000604475"/>
    </source>
</evidence>
<dbReference type="PANTHER" id="PTHR30383">
    <property type="entry name" value="THIOESTERASE 1/PROTEASE 1/LYSOPHOSPHOLIPASE L1"/>
    <property type="match status" value="1"/>
</dbReference>
<dbReference type="InterPro" id="IPR036514">
    <property type="entry name" value="SGNH_hydro_sf"/>
</dbReference>
<dbReference type="GO" id="GO:0000272">
    <property type="term" value="P:polysaccharide catabolic process"/>
    <property type="evidence" value="ECO:0007669"/>
    <property type="project" value="UniProtKB-KW"/>
</dbReference>
<evidence type="ECO:0000259" key="4">
    <source>
        <dbReference type="PROSITE" id="PS50853"/>
    </source>
</evidence>
<dbReference type="SUPFAM" id="SSF52266">
    <property type="entry name" value="SGNH hydrolase"/>
    <property type="match status" value="1"/>
</dbReference>
<protein>
    <recommendedName>
        <fullName evidence="4">Fibronectin type-III domain-containing protein</fullName>
    </recommendedName>
</protein>
<organism evidence="5 6">
    <name type="scientific">Frankia nepalensis</name>
    <dbReference type="NCBI Taxonomy" id="1836974"/>
    <lineage>
        <taxon>Bacteria</taxon>
        <taxon>Bacillati</taxon>
        <taxon>Actinomycetota</taxon>
        <taxon>Actinomycetes</taxon>
        <taxon>Frankiales</taxon>
        <taxon>Frankiaceae</taxon>
        <taxon>Frankia</taxon>
    </lineage>
</organism>
<dbReference type="Gene3D" id="3.40.50.1110">
    <property type="entry name" value="SGNH hydrolase"/>
    <property type="match status" value="1"/>
</dbReference>
<dbReference type="RefSeq" id="WP_203004443.1">
    <property type="nucleotide sequence ID" value="NZ_JADWYU010000113.1"/>
</dbReference>
<dbReference type="PANTHER" id="PTHR30383:SF19">
    <property type="entry name" value="FIBRONECTIN TYPE-III DOMAIN-CONTAINING PROTEIN"/>
    <property type="match status" value="1"/>
</dbReference>
<gene>
    <name evidence="5" type="ORF">I7412_20030</name>
</gene>
<keyword evidence="1" id="KW-0326">Glycosidase</keyword>
<proteinExistence type="predicted"/>
<feature type="domain" description="Fibronectin type-III" evidence="4">
    <location>
        <begin position="240"/>
        <end position="335"/>
    </location>
</feature>
<dbReference type="CDD" id="cd00063">
    <property type="entry name" value="FN3"/>
    <property type="match status" value="1"/>
</dbReference>
<sequence length="345" mass="36353">MVVGDSISQGLEGDYTWRYRLAQHLGASGGVDFVGPWTGTNRLPSAVADDYPRTRTPAAVDAAYRPGIRFDSAHYASWGRAMHETKDTIRGVVEAQQPDYLLVELGFNDLAWGINNPAGLLNDMRTFVTQARAARPDIRFLIANVPHRSPLDIVATLPGMTNDYNDRLATVLHGLNTQASPISLVDIEGPLDPAADTYDGVHPNGVGEYKIAKAFAEALSTRFGVGGAFGAIPGDVPGPAPAAPGSVTVTATPAGLTVAWPHSFGAAGYWLYQRDATAGSAWERLPLVIPADSWKLSSVVTGHTYEFRVAAARGDAESARSPTGSAVASTTTAATAASHPRTATS</sequence>
<dbReference type="InterPro" id="IPR036116">
    <property type="entry name" value="FN3_sf"/>
</dbReference>
<dbReference type="SUPFAM" id="SSF49265">
    <property type="entry name" value="Fibronectin type III"/>
    <property type="match status" value="1"/>
</dbReference>
<accession>A0A937UPT8</accession>
<keyword evidence="2" id="KW-0624">Polysaccharide degradation</keyword>
<feature type="compositionally biased region" description="Low complexity" evidence="3">
    <location>
        <begin position="321"/>
        <end position="345"/>
    </location>
</feature>
<evidence type="ECO:0000256" key="2">
    <source>
        <dbReference type="ARBA" id="ARBA00023326"/>
    </source>
</evidence>
<dbReference type="InterPro" id="IPR003961">
    <property type="entry name" value="FN3_dom"/>
</dbReference>
<dbReference type="AlphaFoldDB" id="A0A937UPT8"/>
<dbReference type="InterPro" id="IPR051532">
    <property type="entry name" value="Ester_Hydrolysis_Enzymes"/>
</dbReference>
<evidence type="ECO:0000256" key="3">
    <source>
        <dbReference type="SAM" id="MobiDB-lite"/>
    </source>
</evidence>
<name>A0A937UPT8_9ACTN</name>
<evidence type="ECO:0000256" key="1">
    <source>
        <dbReference type="ARBA" id="ARBA00023295"/>
    </source>
</evidence>
<dbReference type="GO" id="GO:0004622">
    <property type="term" value="F:phosphatidylcholine lysophospholipase activity"/>
    <property type="evidence" value="ECO:0007669"/>
    <property type="project" value="TreeGrafter"/>
</dbReference>
<comment type="caution">
    <text evidence="5">The sequence shown here is derived from an EMBL/GenBank/DDBJ whole genome shotgun (WGS) entry which is preliminary data.</text>
</comment>
<dbReference type="CDD" id="cd01833">
    <property type="entry name" value="XynB_like"/>
    <property type="match status" value="1"/>
</dbReference>
<feature type="region of interest" description="Disordered" evidence="3">
    <location>
        <begin position="313"/>
        <end position="345"/>
    </location>
</feature>
<dbReference type="InterPro" id="IPR013783">
    <property type="entry name" value="Ig-like_fold"/>
</dbReference>
<keyword evidence="2" id="KW-0119">Carbohydrate metabolism</keyword>
<dbReference type="Proteomes" id="UP000604475">
    <property type="component" value="Unassembled WGS sequence"/>
</dbReference>
<reference evidence="5" key="1">
    <citation type="submission" date="2020-12" db="EMBL/GenBank/DDBJ databases">
        <title>Genomic characterization of non-nitrogen-fixing Frankia strains.</title>
        <authorList>
            <person name="Carlos-Shanley C."/>
            <person name="Guerra T."/>
            <person name="Hahn D."/>
        </authorList>
    </citation>
    <scope>NUCLEOTIDE SEQUENCE</scope>
    <source>
        <strain evidence="5">CN6</strain>
    </source>
</reference>
<dbReference type="InterPro" id="IPR001087">
    <property type="entry name" value="GDSL"/>
</dbReference>
<keyword evidence="1" id="KW-0378">Hydrolase</keyword>
<dbReference type="GO" id="GO:0016798">
    <property type="term" value="F:hydrolase activity, acting on glycosyl bonds"/>
    <property type="evidence" value="ECO:0007669"/>
    <property type="project" value="UniProtKB-KW"/>
</dbReference>
<dbReference type="Pfam" id="PF00657">
    <property type="entry name" value="Lipase_GDSL"/>
    <property type="match status" value="1"/>
</dbReference>